<comment type="caution">
    <text evidence="3">The sequence shown here is derived from an EMBL/GenBank/DDBJ whole genome shotgun (WGS) entry which is preliminary data.</text>
</comment>
<organism evidence="3 4">
    <name type="scientific">Neoroseomonas alkaliterrae</name>
    <dbReference type="NCBI Taxonomy" id="1452450"/>
    <lineage>
        <taxon>Bacteria</taxon>
        <taxon>Pseudomonadati</taxon>
        <taxon>Pseudomonadota</taxon>
        <taxon>Alphaproteobacteria</taxon>
        <taxon>Acetobacterales</taxon>
        <taxon>Acetobacteraceae</taxon>
        <taxon>Neoroseomonas</taxon>
    </lineage>
</organism>
<feature type="chain" id="PRO_5032872850" description="Transglycosylase SLT domain-containing protein" evidence="2">
    <location>
        <begin position="23"/>
        <end position="319"/>
    </location>
</feature>
<dbReference type="RefSeq" id="WP_184484958.1">
    <property type="nucleotide sequence ID" value="NZ_JACIJE010000006.1"/>
</dbReference>
<evidence type="ECO:0000313" key="4">
    <source>
        <dbReference type="Proteomes" id="UP000562254"/>
    </source>
</evidence>
<feature type="signal peptide" evidence="2">
    <location>
        <begin position="1"/>
        <end position="22"/>
    </location>
</feature>
<evidence type="ECO:0000313" key="3">
    <source>
        <dbReference type="EMBL" id="MBB5690307.1"/>
    </source>
</evidence>
<dbReference type="Gene3D" id="1.10.530.10">
    <property type="match status" value="1"/>
</dbReference>
<dbReference type="Proteomes" id="UP000562254">
    <property type="component" value="Unassembled WGS sequence"/>
</dbReference>
<feature type="region of interest" description="Disordered" evidence="1">
    <location>
        <begin position="34"/>
        <end position="92"/>
    </location>
</feature>
<accession>A0A840Y1R0</accession>
<keyword evidence="2" id="KW-0732">Signal</keyword>
<dbReference type="EMBL" id="JACIJE010000006">
    <property type="protein sequence ID" value="MBB5690307.1"/>
    <property type="molecule type" value="Genomic_DNA"/>
</dbReference>
<evidence type="ECO:0000256" key="2">
    <source>
        <dbReference type="SAM" id="SignalP"/>
    </source>
</evidence>
<feature type="compositionally biased region" description="Low complexity" evidence="1">
    <location>
        <begin position="41"/>
        <end position="60"/>
    </location>
</feature>
<dbReference type="CDD" id="cd13400">
    <property type="entry name" value="LT_IagB-like"/>
    <property type="match status" value="1"/>
</dbReference>
<feature type="compositionally biased region" description="Low complexity" evidence="1">
    <location>
        <begin position="70"/>
        <end position="84"/>
    </location>
</feature>
<proteinExistence type="predicted"/>
<dbReference type="AlphaFoldDB" id="A0A840Y1R0"/>
<evidence type="ECO:0000256" key="1">
    <source>
        <dbReference type="SAM" id="MobiDB-lite"/>
    </source>
</evidence>
<keyword evidence="4" id="KW-1185">Reference proteome</keyword>
<reference evidence="3 4" key="1">
    <citation type="submission" date="2020-08" db="EMBL/GenBank/DDBJ databases">
        <title>Genomic Encyclopedia of Type Strains, Phase IV (KMG-IV): sequencing the most valuable type-strain genomes for metagenomic binning, comparative biology and taxonomic classification.</title>
        <authorList>
            <person name="Goeker M."/>
        </authorList>
    </citation>
    <scope>NUCLEOTIDE SEQUENCE [LARGE SCALE GENOMIC DNA]</scope>
    <source>
        <strain evidence="3 4">DSM 25895</strain>
    </source>
</reference>
<evidence type="ECO:0008006" key="5">
    <source>
        <dbReference type="Google" id="ProtNLM"/>
    </source>
</evidence>
<dbReference type="SUPFAM" id="SSF53955">
    <property type="entry name" value="Lysozyme-like"/>
    <property type="match status" value="1"/>
</dbReference>
<gene>
    <name evidence="3" type="ORF">FHS88_002440</name>
</gene>
<name>A0A840Y1R0_9PROT</name>
<dbReference type="InterPro" id="IPR023346">
    <property type="entry name" value="Lysozyme-like_dom_sf"/>
</dbReference>
<protein>
    <recommendedName>
        <fullName evidence="5">Transglycosylase SLT domain-containing protein</fullName>
    </recommendedName>
</protein>
<sequence length="319" mass="32526">MPTHQARGAGRFALALPFLALAALPWAPAEANAQSRNGEQAARPAAARPAAATATPARGGAANGQRRVTPARAPAAARGPAAQPAAPPESPWEACTRAIAAAEPGSGLPPGLLGAIARVETGRRAPDGRIAPWPWSFNAAGEGRYAATRAEAVAEVQARLAAGTRSIDIGCMQINLLHHPDAFPSVDAGFDPAANVAYAIRFLRGLHAQTGDWAQATARYHSATPERGVIYHQRVMAALSGQGFVPGPAPGVIPLPGPAMAGLCASGRGAVLLVGTQSPSLRPVVAVPNVELRLRGRPAAGPARPRIMCLPTSSRAAPG</sequence>